<protein>
    <submittedName>
        <fullName evidence="2">Uncharacterized protein</fullName>
    </submittedName>
</protein>
<keyword evidence="3" id="KW-1185">Reference proteome</keyword>
<dbReference type="AlphaFoldDB" id="A0AA39X3D5"/>
<name>A0AA39X3D5_9PEZI</name>
<organism evidence="2 3">
    <name type="scientific">Immersiella caudata</name>
    <dbReference type="NCBI Taxonomy" id="314043"/>
    <lineage>
        <taxon>Eukaryota</taxon>
        <taxon>Fungi</taxon>
        <taxon>Dikarya</taxon>
        <taxon>Ascomycota</taxon>
        <taxon>Pezizomycotina</taxon>
        <taxon>Sordariomycetes</taxon>
        <taxon>Sordariomycetidae</taxon>
        <taxon>Sordariales</taxon>
        <taxon>Lasiosphaeriaceae</taxon>
        <taxon>Immersiella</taxon>
    </lineage>
</organism>
<feature type="compositionally biased region" description="Low complexity" evidence="1">
    <location>
        <begin position="215"/>
        <end position="240"/>
    </location>
</feature>
<dbReference type="EMBL" id="JAULSU010000002">
    <property type="protein sequence ID" value="KAK0626544.1"/>
    <property type="molecule type" value="Genomic_DNA"/>
</dbReference>
<accession>A0AA39X3D5</accession>
<sequence>MDSKTGVGHGLTIGMENQEKMTRESRSSQVALRVRPIWANKPTTIRRIIAAGSLVLLVLLGFSTLRDNATCHGPPPTHVDEETSSFASRLRTATPDSLQGFLQKYFPERHTGEDIPRTDVATTLLRLARRQDNTTASSTPQPTPSPSPSPSPSPPPSTSSSSSPPPPPPRTEPSPPPPPPPTTPTTAPTATTTRSTATTATTTNQPPPPPPPVVSGPTVTNPGTSASPEPNAEPSPSQEPRVQDTASSPGSSVEPATTTTEDGSRTTNEPRPPSTINGGRWASLCFRLGCPVISCLSLEALSSNMLP</sequence>
<evidence type="ECO:0000313" key="3">
    <source>
        <dbReference type="Proteomes" id="UP001175000"/>
    </source>
</evidence>
<gene>
    <name evidence="2" type="ORF">B0T14DRAFT_108263</name>
</gene>
<feature type="compositionally biased region" description="Pro residues" evidence="1">
    <location>
        <begin position="205"/>
        <end position="214"/>
    </location>
</feature>
<feature type="compositionally biased region" description="Low complexity" evidence="1">
    <location>
        <begin position="184"/>
        <end position="204"/>
    </location>
</feature>
<evidence type="ECO:0000313" key="2">
    <source>
        <dbReference type="EMBL" id="KAK0626544.1"/>
    </source>
</evidence>
<proteinExistence type="predicted"/>
<evidence type="ECO:0000256" key="1">
    <source>
        <dbReference type="SAM" id="MobiDB-lite"/>
    </source>
</evidence>
<feature type="compositionally biased region" description="Pro residues" evidence="1">
    <location>
        <begin position="141"/>
        <end position="183"/>
    </location>
</feature>
<feature type="region of interest" description="Disordered" evidence="1">
    <location>
        <begin position="131"/>
        <end position="278"/>
    </location>
</feature>
<comment type="caution">
    <text evidence="2">The sequence shown here is derived from an EMBL/GenBank/DDBJ whole genome shotgun (WGS) entry which is preliminary data.</text>
</comment>
<feature type="compositionally biased region" description="Polar residues" evidence="1">
    <location>
        <begin position="244"/>
        <end position="277"/>
    </location>
</feature>
<dbReference type="Proteomes" id="UP001175000">
    <property type="component" value="Unassembled WGS sequence"/>
</dbReference>
<reference evidence="2" key="1">
    <citation type="submission" date="2023-06" db="EMBL/GenBank/DDBJ databases">
        <title>Genome-scale phylogeny and comparative genomics of the fungal order Sordariales.</title>
        <authorList>
            <consortium name="Lawrence Berkeley National Laboratory"/>
            <person name="Hensen N."/>
            <person name="Bonometti L."/>
            <person name="Westerberg I."/>
            <person name="Brannstrom I.O."/>
            <person name="Guillou S."/>
            <person name="Cros-Aarteil S."/>
            <person name="Calhoun S."/>
            <person name="Haridas S."/>
            <person name="Kuo A."/>
            <person name="Mondo S."/>
            <person name="Pangilinan J."/>
            <person name="Riley R."/>
            <person name="Labutti K."/>
            <person name="Andreopoulos B."/>
            <person name="Lipzen A."/>
            <person name="Chen C."/>
            <person name="Yanf M."/>
            <person name="Daum C."/>
            <person name="Ng V."/>
            <person name="Clum A."/>
            <person name="Steindorff A."/>
            <person name="Ohm R."/>
            <person name="Martin F."/>
            <person name="Silar P."/>
            <person name="Natvig D."/>
            <person name="Lalanne C."/>
            <person name="Gautier V."/>
            <person name="Ament-Velasquez S.L."/>
            <person name="Kruys A."/>
            <person name="Hutchinson M.I."/>
            <person name="Powell A.J."/>
            <person name="Barry K."/>
            <person name="Miller A.N."/>
            <person name="Grigoriev I.V."/>
            <person name="Debuchy R."/>
            <person name="Gladieux P."/>
            <person name="Thoren M.H."/>
            <person name="Johannesson H."/>
        </authorList>
    </citation>
    <scope>NUCLEOTIDE SEQUENCE</scope>
    <source>
        <strain evidence="2">CBS 606.72</strain>
    </source>
</reference>